<feature type="transmembrane region" description="Helical" evidence="1">
    <location>
        <begin position="153"/>
        <end position="173"/>
    </location>
</feature>
<keyword evidence="1" id="KW-1133">Transmembrane helix</keyword>
<keyword evidence="3" id="KW-1185">Reference proteome</keyword>
<keyword evidence="1" id="KW-0472">Membrane</keyword>
<name>A0A9X1PQI8_9BACT</name>
<evidence type="ECO:0000313" key="2">
    <source>
        <dbReference type="EMBL" id="MCF0064655.1"/>
    </source>
</evidence>
<dbReference type="AlphaFoldDB" id="A0A9X1PQI8"/>
<proteinExistence type="predicted"/>
<dbReference type="EMBL" id="JAJTTC010000008">
    <property type="protein sequence ID" value="MCF0064655.1"/>
    <property type="molecule type" value="Genomic_DNA"/>
</dbReference>
<gene>
    <name evidence="2" type="ORF">LXM26_24305</name>
</gene>
<feature type="transmembrane region" description="Helical" evidence="1">
    <location>
        <begin position="123"/>
        <end position="141"/>
    </location>
</feature>
<dbReference type="RefSeq" id="WP_234657603.1">
    <property type="nucleotide sequence ID" value="NZ_CP094997.1"/>
</dbReference>
<reference evidence="2" key="1">
    <citation type="submission" date="2021-12" db="EMBL/GenBank/DDBJ databases">
        <title>Novel species in genus Dyadobacter.</title>
        <authorList>
            <person name="Ma C."/>
        </authorList>
    </citation>
    <scope>NUCLEOTIDE SEQUENCE</scope>
    <source>
        <strain evidence="2">LJ419</strain>
    </source>
</reference>
<accession>A0A9X1PQI8</accession>
<organism evidence="2 3">
    <name type="scientific">Dyadobacter chenwenxiniae</name>
    <dbReference type="NCBI Taxonomy" id="2906456"/>
    <lineage>
        <taxon>Bacteria</taxon>
        <taxon>Pseudomonadati</taxon>
        <taxon>Bacteroidota</taxon>
        <taxon>Cytophagia</taxon>
        <taxon>Cytophagales</taxon>
        <taxon>Spirosomataceae</taxon>
        <taxon>Dyadobacter</taxon>
    </lineage>
</organism>
<keyword evidence="1" id="KW-0812">Transmembrane</keyword>
<evidence type="ECO:0000256" key="1">
    <source>
        <dbReference type="SAM" id="Phobius"/>
    </source>
</evidence>
<feature type="transmembrane region" description="Helical" evidence="1">
    <location>
        <begin position="48"/>
        <end position="69"/>
    </location>
</feature>
<dbReference type="Proteomes" id="UP001139000">
    <property type="component" value="Unassembled WGS sequence"/>
</dbReference>
<comment type="caution">
    <text evidence="2">The sequence shown here is derived from an EMBL/GenBank/DDBJ whole genome shotgun (WGS) entry which is preliminary data.</text>
</comment>
<sequence length="213" mass="24997">MQESEFITLWRSYGQKLEENLILNRQNAYAITLIKIKSLVGSMVPMKIFVIVLGSIWAAFLSIVLYHTYAYASPFFWFSIAIHVVLMAVVIGINIYQVVLIYQTDLGEALLKTQYRLAYLKSTTLLIYRLMFLHAPIWTTFSIQQKMFRHPTWLAAQVMVTLVFLIVSLWLFFNIKYENHNKKWFKLIFSGKDWDPVMKSLEMLKQVEGYSSL</sequence>
<evidence type="ECO:0000313" key="3">
    <source>
        <dbReference type="Proteomes" id="UP001139000"/>
    </source>
</evidence>
<protein>
    <submittedName>
        <fullName evidence="2">Uncharacterized protein</fullName>
    </submittedName>
</protein>
<feature type="transmembrane region" description="Helical" evidence="1">
    <location>
        <begin position="75"/>
        <end position="102"/>
    </location>
</feature>